<dbReference type="GO" id="GO:0009097">
    <property type="term" value="P:isoleucine biosynthetic process"/>
    <property type="evidence" value="ECO:0007669"/>
    <property type="project" value="TreeGrafter"/>
</dbReference>
<protein>
    <submittedName>
        <fullName evidence="2">Ketol-acid reductoisomerase</fullName>
        <ecNumber evidence="2">1.1.1.86</ecNumber>
    </submittedName>
</protein>
<evidence type="ECO:0000313" key="2">
    <source>
        <dbReference type="EMBL" id="TKI95729.1"/>
    </source>
</evidence>
<dbReference type="Proteomes" id="UP000308444">
    <property type="component" value="Unassembled WGS sequence"/>
</dbReference>
<dbReference type="PANTHER" id="PTHR21371">
    <property type="entry name" value="KETOL-ACID REDUCTOISOMERASE, MITOCHONDRIAL"/>
    <property type="match status" value="1"/>
</dbReference>
<dbReference type="AlphaFoldDB" id="A0A9X9A4N0"/>
<dbReference type="GO" id="GO:0009099">
    <property type="term" value="P:L-valine biosynthetic process"/>
    <property type="evidence" value="ECO:0007669"/>
    <property type="project" value="TreeGrafter"/>
</dbReference>
<sequence>MKTYYEKDANVELLQGKTVAVIGYGSQGHAQAQNLRDSGVEVVVGVRPGKSYEVAKADGFEVMSVSEAVRTAQVVQMLLPDEQQAHVYKTEVEENLREGQML</sequence>
<dbReference type="InterPro" id="IPR013116">
    <property type="entry name" value="KARI_N"/>
</dbReference>
<evidence type="ECO:0000313" key="3">
    <source>
        <dbReference type="Proteomes" id="UP000308444"/>
    </source>
</evidence>
<dbReference type="GO" id="GO:0004455">
    <property type="term" value="F:ketol-acid reductoisomerase activity"/>
    <property type="evidence" value="ECO:0007669"/>
    <property type="project" value="UniProtKB-EC"/>
</dbReference>
<feature type="domain" description="KARI N-terminal Rossmann" evidence="1">
    <location>
        <begin position="1"/>
        <end position="102"/>
    </location>
</feature>
<organism evidence="2 3">
    <name type="scientific">Bacillus cereus</name>
    <dbReference type="NCBI Taxonomy" id="1396"/>
    <lineage>
        <taxon>Bacteria</taxon>
        <taxon>Bacillati</taxon>
        <taxon>Bacillota</taxon>
        <taxon>Bacilli</taxon>
        <taxon>Bacillales</taxon>
        <taxon>Bacillaceae</taxon>
        <taxon>Bacillus</taxon>
        <taxon>Bacillus cereus group</taxon>
    </lineage>
</organism>
<gene>
    <name evidence="2" type="primary">ilvC</name>
    <name evidence="2" type="ORF">FC695_26840</name>
</gene>
<dbReference type="SUPFAM" id="SSF51735">
    <property type="entry name" value="NAD(P)-binding Rossmann-fold domains"/>
    <property type="match status" value="1"/>
</dbReference>
<dbReference type="GO" id="GO:0005829">
    <property type="term" value="C:cytosol"/>
    <property type="evidence" value="ECO:0007669"/>
    <property type="project" value="TreeGrafter"/>
</dbReference>
<keyword evidence="2" id="KW-0560">Oxidoreductase</keyword>
<dbReference type="Pfam" id="PF07991">
    <property type="entry name" value="KARI_N"/>
    <property type="match status" value="1"/>
</dbReference>
<dbReference type="InterPro" id="IPR036291">
    <property type="entry name" value="NAD(P)-bd_dom_sf"/>
</dbReference>
<dbReference type="InterPro" id="IPR013023">
    <property type="entry name" value="KARI"/>
</dbReference>
<dbReference type="PANTHER" id="PTHR21371:SF1">
    <property type="entry name" value="KETOL-ACID REDUCTOISOMERASE, MITOCHONDRIAL"/>
    <property type="match status" value="1"/>
</dbReference>
<reference evidence="2 3" key="1">
    <citation type="journal article" date="2019" name="Environ. Microbiol.">
        <title>An active ?-lactamase is a part of an orchestrated cell wall stress resistance network of Bacillus subtilis and related rhizosphere species.</title>
        <authorList>
            <person name="Bucher T."/>
            <person name="Keren-Paz A."/>
            <person name="Hausser J."/>
            <person name="Olender T."/>
            <person name="Cytryn E."/>
            <person name="Kolodkin-Gal I."/>
        </authorList>
    </citation>
    <scope>NUCLEOTIDE SEQUENCE [LARGE SCALE GENOMIC DNA]</scope>
    <source>
        <strain evidence="2 3">I32</strain>
    </source>
</reference>
<comment type="caution">
    <text evidence="2">The sequence shown here is derived from an EMBL/GenBank/DDBJ whole genome shotgun (WGS) entry which is preliminary data.</text>
</comment>
<evidence type="ECO:0000259" key="1">
    <source>
        <dbReference type="PROSITE" id="PS51850"/>
    </source>
</evidence>
<dbReference type="EC" id="1.1.1.86" evidence="2"/>
<dbReference type="PROSITE" id="PS51850">
    <property type="entry name" value="KARI_N"/>
    <property type="match status" value="1"/>
</dbReference>
<dbReference type="EMBL" id="SZOH01002291">
    <property type="protein sequence ID" value="TKI95729.1"/>
    <property type="molecule type" value="Genomic_DNA"/>
</dbReference>
<proteinExistence type="predicted"/>
<name>A0A9X9A4N0_BACCE</name>
<accession>A0A9X9A4N0</accession>
<dbReference type="Gene3D" id="3.40.50.720">
    <property type="entry name" value="NAD(P)-binding Rossmann-like Domain"/>
    <property type="match status" value="1"/>
</dbReference>
<feature type="non-terminal residue" evidence="2">
    <location>
        <position position="102"/>
    </location>
</feature>